<keyword evidence="3" id="KW-0472">Membrane</keyword>
<comment type="similarity">
    <text evidence="1">Belongs to the transglycosylase Slt family.</text>
</comment>
<evidence type="ECO:0000256" key="2">
    <source>
        <dbReference type="ARBA" id="ARBA00022729"/>
    </source>
</evidence>
<keyword evidence="2" id="KW-0732">Signal</keyword>
<dbReference type="PROSITE" id="PS00922">
    <property type="entry name" value="TRANSGLYCOSYLASE"/>
    <property type="match status" value="1"/>
</dbReference>
<dbReference type="InterPro" id="IPR000189">
    <property type="entry name" value="Transglyc_AS"/>
</dbReference>
<sequence length="748" mass="84597">MTKDKGVKPRKNNHYLMVGLGLCVLLGAAVPLTMWMGRNEQPEQVASQKPKAVKNSEVLPLALLPPESRRSPLEALANGEASADRNRARYLLAADAIAAQRGVEAVQWLESLEADYPMMAPMVALQRARAWELTGDKNQAQQAWQELLEKYPQAPMAAEALYMLGKRDAQSPVQGANNVATPGRQQNTYWDRAIAEFPNHPRTVDIAQALLEQNPNQPQLLLLLAKHGLHLPDLVTYLDRLVNSSNAPQLTPADWETIAFAYWEKQEYGKGAAAYAKAPRTAQNAYRAARGLQIDGKKPEAIAAYKGLSAEFPDSEDTAEGLMRLAKIVDAKEAITYLDIVREKFPKRAGEALWERSKMLDTLGSASSAVQARKSVLTQYSTSKAAAQLRWQLVRESAARGDLAEARRWAKELREENSHSEEAAEANFWRGKWAIALGKEKEAQADFEYVLKHHPESYFAWRSAVYLGWNVGDFTTVRQLQPEVVKLEPTGQRSYRRQLLPAGEEVLQELYLLAQDQDAWTLWQVEFTNRMQPTVSEQFTDGVIRIGVGDNLDGIFMLSSIAWRTQPEERSQYEKLSQQPAYWQALYPFPYKDLILKWSAHRQLNPLLVTALIRQESRFTPKIKSWAGAVGLMQVLPETAEWRAASMQVKKYDLENPDDNINFGTEFLDYTHKEYNNNSMLAVASYNAGPGAVADWLKRFGFQDPDEFAQKIPFPETNDYIRKVFGNYWNYLRLYNPEVAQKLASLSK</sequence>
<organism evidence="5">
    <name type="scientific">Planktothricoides sp. SpSt-374</name>
    <dbReference type="NCBI Taxonomy" id="2282167"/>
    <lineage>
        <taxon>Bacteria</taxon>
        <taxon>Bacillati</taxon>
        <taxon>Cyanobacteriota</taxon>
        <taxon>Cyanophyceae</taxon>
        <taxon>Oscillatoriophycideae</taxon>
        <taxon>Oscillatoriales</taxon>
        <taxon>Oscillatoriaceae</taxon>
        <taxon>Planktothricoides</taxon>
    </lineage>
</organism>
<protein>
    <submittedName>
        <fullName evidence="5">Outer membrane protein assembly factor BamD</fullName>
    </submittedName>
</protein>
<dbReference type="InterPro" id="IPR008939">
    <property type="entry name" value="Lytic_TGlycosylase_superhlx_U"/>
</dbReference>
<dbReference type="GO" id="GO:0042597">
    <property type="term" value="C:periplasmic space"/>
    <property type="evidence" value="ECO:0007669"/>
    <property type="project" value="InterPro"/>
</dbReference>
<dbReference type="InterPro" id="IPR023346">
    <property type="entry name" value="Lysozyme-like_dom_sf"/>
</dbReference>
<keyword evidence="3" id="KW-0812">Transmembrane</keyword>
<dbReference type="AlphaFoldDB" id="A0A7C3VHP0"/>
<dbReference type="InterPro" id="IPR008258">
    <property type="entry name" value="Transglycosylase_SLT_dom_1"/>
</dbReference>
<comment type="caution">
    <text evidence="5">The sequence shown here is derived from an EMBL/GenBank/DDBJ whole genome shotgun (WGS) entry which is preliminary data.</text>
</comment>
<name>A0A7C3VHP0_9CYAN</name>
<dbReference type="SUPFAM" id="SSF53955">
    <property type="entry name" value="Lysozyme-like"/>
    <property type="match status" value="1"/>
</dbReference>
<proteinExistence type="inferred from homology"/>
<dbReference type="Gene3D" id="1.25.40.10">
    <property type="entry name" value="Tetratricopeptide repeat domain"/>
    <property type="match status" value="3"/>
</dbReference>
<reference evidence="5" key="1">
    <citation type="journal article" date="2020" name="mSystems">
        <title>Genome- and Community-Level Interaction Insights into Carbon Utilization and Element Cycling Functions of Hydrothermarchaeota in Hydrothermal Sediment.</title>
        <authorList>
            <person name="Zhou Z."/>
            <person name="Liu Y."/>
            <person name="Xu W."/>
            <person name="Pan J."/>
            <person name="Luo Z.H."/>
            <person name="Li M."/>
        </authorList>
    </citation>
    <scope>NUCLEOTIDE SEQUENCE [LARGE SCALE GENOMIC DNA]</scope>
    <source>
        <strain evidence="5">SpSt-374</strain>
    </source>
</reference>
<accession>A0A7C3VHP0</accession>
<dbReference type="Pfam" id="PF01464">
    <property type="entry name" value="SLT"/>
    <property type="match status" value="1"/>
</dbReference>
<dbReference type="GO" id="GO:0008933">
    <property type="term" value="F:peptidoglycan lytic transglycosylase activity"/>
    <property type="evidence" value="ECO:0007669"/>
    <property type="project" value="InterPro"/>
</dbReference>
<dbReference type="CDD" id="cd13401">
    <property type="entry name" value="Slt70-like"/>
    <property type="match status" value="1"/>
</dbReference>
<feature type="domain" description="Transglycosylase SLT" evidence="4">
    <location>
        <begin position="594"/>
        <end position="706"/>
    </location>
</feature>
<dbReference type="GO" id="GO:0000270">
    <property type="term" value="P:peptidoglycan metabolic process"/>
    <property type="evidence" value="ECO:0007669"/>
    <property type="project" value="InterPro"/>
</dbReference>
<gene>
    <name evidence="5" type="primary">bamD</name>
    <name evidence="5" type="ORF">ENR15_11995</name>
</gene>
<dbReference type="Pfam" id="PF13174">
    <property type="entry name" value="TPR_6"/>
    <property type="match status" value="2"/>
</dbReference>
<evidence type="ECO:0000259" key="4">
    <source>
        <dbReference type="Pfam" id="PF01464"/>
    </source>
</evidence>
<dbReference type="PANTHER" id="PTHR37423">
    <property type="entry name" value="SOLUBLE LYTIC MUREIN TRANSGLYCOSYLASE-RELATED"/>
    <property type="match status" value="1"/>
</dbReference>
<evidence type="ECO:0000256" key="3">
    <source>
        <dbReference type="SAM" id="Phobius"/>
    </source>
</evidence>
<dbReference type="PANTHER" id="PTHR37423:SF5">
    <property type="entry name" value="SOLUBLE LYTIC MUREIN TRANSGLYCOSYLASE"/>
    <property type="match status" value="1"/>
</dbReference>
<dbReference type="SUPFAM" id="SSF48435">
    <property type="entry name" value="Bacterial muramidases"/>
    <property type="match status" value="1"/>
</dbReference>
<evidence type="ECO:0000256" key="1">
    <source>
        <dbReference type="ARBA" id="ARBA00007734"/>
    </source>
</evidence>
<dbReference type="Gene3D" id="1.10.530.10">
    <property type="match status" value="1"/>
</dbReference>
<dbReference type="GO" id="GO:0004553">
    <property type="term" value="F:hydrolase activity, hydrolyzing O-glycosyl compounds"/>
    <property type="evidence" value="ECO:0007669"/>
    <property type="project" value="InterPro"/>
</dbReference>
<dbReference type="InterPro" id="IPR011990">
    <property type="entry name" value="TPR-like_helical_dom_sf"/>
</dbReference>
<dbReference type="GO" id="GO:0016020">
    <property type="term" value="C:membrane"/>
    <property type="evidence" value="ECO:0007669"/>
    <property type="project" value="InterPro"/>
</dbReference>
<keyword evidence="3" id="KW-1133">Transmembrane helix</keyword>
<dbReference type="EMBL" id="DSPX01000122">
    <property type="protein sequence ID" value="HGG01339.1"/>
    <property type="molecule type" value="Genomic_DNA"/>
</dbReference>
<dbReference type="InterPro" id="IPR019734">
    <property type="entry name" value="TPR_rpt"/>
</dbReference>
<feature type="transmembrane region" description="Helical" evidence="3">
    <location>
        <begin position="15"/>
        <end position="37"/>
    </location>
</feature>
<evidence type="ECO:0000313" key="5">
    <source>
        <dbReference type="EMBL" id="HGG01339.1"/>
    </source>
</evidence>